<keyword evidence="3" id="KW-1185">Reference proteome</keyword>
<feature type="compositionally biased region" description="Basic residues" evidence="1">
    <location>
        <begin position="170"/>
        <end position="181"/>
    </location>
</feature>
<feature type="region of interest" description="Disordered" evidence="1">
    <location>
        <begin position="1"/>
        <end position="85"/>
    </location>
</feature>
<name>A0ABD0LBE9_9CAEN</name>
<feature type="compositionally biased region" description="Basic and acidic residues" evidence="1">
    <location>
        <begin position="519"/>
        <end position="535"/>
    </location>
</feature>
<proteinExistence type="predicted"/>
<comment type="caution">
    <text evidence="2">The sequence shown here is derived from an EMBL/GenBank/DDBJ whole genome shotgun (WGS) entry which is preliminary data.</text>
</comment>
<feature type="region of interest" description="Disordered" evidence="1">
    <location>
        <begin position="504"/>
        <end position="540"/>
    </location>
</feature>
<feature type="compositionally biased region" description="Low complexity" evidence="1">
    <location>
        <begin position="303"/>
        <end position="313"/>
    </location>
</feature>
<sequence length="776" mass="85910">MESETGGDSGLQTSSLKSHLEPQHPSTGPPQTANGAQPPEPKQHDNGHISQDKEPMESSPQKGGTDIGIGEQAGFEPGYGNAHEHPKASLQLSEFSFGVETWKYVDTLTKEKLASDTKTTMSLTDEAENGLEVRNPSSPAKRQCSESANVVPEGAAAFVSLSETGETKQRRCKQRRKRGKRTTNTSTPEDSQCFALPRKEASPSRVLQTQDLQPQAQGTKEKHSKPSRLDLESHPPDVIARAKDNGKGSLADAIRPRQRSKSADETATSTSGRRGDLMPTTQEAGTEWSTSKRSQHETFGAGSPTKTASSPSKSARRRGVKHTQTWEALKRIAPIGKLARNSDSDRWDSYTVDVIYSVLEFSGDVTISAADSVLGEGIVDTLDAGLSKFTRAAHSIGLSAMQTSAYETLARNISYFWRSTWPGRGLICMSGWASCKAHRLLDLATEFVIIPRFLSFLCMCNLFVWAKLFLLWNTIFLFFRDFLAEELTSRQSSHLVQGSARTLPYPAHTKKRGDSSMSETRKDGGNGRSDGRELPENGNVLCGEDNLDVSDLAGDAPEAAEQQDYTRVDDEEFQSVDEDLLRAFYHHADRVLGQQVDEVDGDSGESSDARNMRERRLTPVKRRVAAMRGGRYPFRLTAPPPTPQTKSYDELTLRERFVCLLRKVPGLSDVLRDPRDPPPLAFLFGTPTYITDDKIRKLLESSPGKANVLKHKRKLDDLYPPELGTYAELDHLDDYISEEDPDYVPGEDSLSTDTLEYTESEEEEEEEDKENGCPQE</sequence>
<accession>A0ABD0LBE9</accession>
<feature type="compositionally biased region" description="Polar residues" evidence="1">
    <location>
        <begin position="279"/>
        <end position="292"/>
    </location>
</feature>
<dbReference type="AlphaFoldDB" id="A0ABD0LBE9"/>
<feature type="compositionally biased region" description="Basic and acidic residues" evidence="1">
    <location>
        <begin position="41"/>
        <end position="56"/>
    </location>
</feature>
<feature type="compositionally biased region" description="Polar residues" evidence="1">
    <location>
        <begin position="24"/>
        <end position="35"/>
    </location>
</feature>
<feature type="compositionally biased region" description="Polar residues" evidence="1">
    <location>
        <begin position="135"/>
        <end position="148"/>
    </location>
</feature>
<feature type="compositionally biased region" description="Polar residues" evidence="1">
    <location>
        <begin position="205"/>
        <end position="218"/>
    </location>
</feature>
<feature type="non-terminal residue" evidence="2">
    <location>
        <position position="776"/>
    </location>
</feature>
<reference evidence="2 3" key="1">
    <citation type="journal article" date="2023" name="Sci. Data">
        <title>Genome assembly of the Korean intertidal mud-creeper Batillaria attramentaria.</title>
        <authorList>
            <person name="Patra A.K."/>
            <person name="Ho P.T."/>
            <person name="Jun S."/>
            <person name="Lee S.J."/>
            <person name="Kim Y."/>
            <person name="Won Y.J."/>
        </authorList>
    </citation>
    <scope>NUCLEOTIDE SEQUENCE [LARGE SCALE GENOMIC DNA]</scope>
    <source>
        <strain evidence="2">Wonlab-2016</strain>
    </source>
</reference>
<protein>
    <submittedName>
        <fullName evidence="2">Uncharacterized protein</fullName>
    </submittedName>
</protein>
<feature type="region of interest" description="Disordered" evidence="1">
    <location>
        <begin position="113"/>
        <end position="322"/>
    </location>
</feature>
<dbReference type="EMBL" id="JACVVK020000063">
    <property type="protein sequence ID" value="KAK7496901.1"/>
    <property type="molecule type" value="Genomic_DNA"/>
</dbReference>
<evidence type="ECO:0000256" key="1">
    <source>
        <dbReference type="SAM" id="MobiDB-lite"/>
    </source>
</evidence>
<dbReference type="Proteomes" id="UP001519460">
    <property type="component" value="Unassembled WGS sequence"/>
</dbReference>
<organism evidence="2 3">
    <name type="scientific">Batillaria attramentaria</name>
    <dbReference type="NCBI Taxonomy" id="370345"/>
    <lineage>
        <taxon>Eukaryota</taxon>
        <taxon>Metazoa</taxon>
        <taxon>Spiralia</taxon>
        <taxon>Lophotrochozoa</taxon>
        <taxon>Mollusca</taxon>
        <taxon>Gastropoda</taxon>
        <taxon>Caenogastropoda</taxon>
        <taxon>Sorbeoconcha</taxon>
        <taxon>Cerithioidea</taxon>
        <taxon>Batillariidae</taxon>
        <taxon>Batillaria</taxon>
    </lineage>
</organism>
<evidence type="ECO:0000313" key="3">
    <source>
        <dbReference type="Proteomes" id="UP001519460"/>
    </source>
</evidence>
<evidence type="ECO:0000313" key="2">
    <source>
        <dbReference type="EMBL" id="KAK7496901.1"/>
    </source>
</evidence>
<feature type="compositionally biased region" description="Basic and acidic residues" evidence="1">
    <location>
        <begin position="227"/>
        <end position="246"/>
    </location>
</feature>
<feature type="region of interest" description="Disordered" evidence="1">
    <location>
        <begin position="737"/>
        <end position="776"/>
    </location>
</feature>
<gene>
    <name evidence="2" type="ORF">BaRGS_00011881</name>
</gene>
<feature type="compositionally biased region" description="Acidic residues" evidence="1">
    <location>
        <begin position="756"/>
        <end position="769"/>
    </location>
</feature>